<dbReference type="Pfam" id="PF07883">
    <property type="entry name" value="Cupin_2"/>
    <property type="match status" value="1"/>
</dbReference>
<dbReference type="EMBL" id="LAZR01008511">
    <property type="protein sequence ID" value="KKM78299.1"/>
    <property type="molecule type" value="Genomic_DNA"/>
</dbReference>
<accession>A0A0F9K843</accession>
<dbReference type="InterPro" id="IPR013096">
    <property type="entry name" value="Cupin_2"/>
</dbReference>
<sequence length="131" mass="15020">MNIIKQYCKENCLLREGDDKISEVFPKPIISLPEADVPLEGVKAYLSQSENHQIIFMEFKKDVSVPEHSHEAQWGIILEGKIDLIVEGKFNAYSKGDRYFIAKGVKHSAVIYAGYCDVTFFNQKDRYMPKS</sequence>
<dbReference type="Gene3D" id="2.60.120.10">
    <property type="entry name" value="Jelly Rolls"/>
    <property type="match status" value="1"/>
</dbReference>
<organism evidence="2">
    <name type="scientific">marine sediment metagenome</name>
    <dbReference type="NCBI Taxonomy" id="412755"/>
    <lineage>
        <taxon>unclassified sequences</taxon>
        <taxon>metagenomes</taxon>
        <taxon>ecological metagenomes</taxon>
    </lineage>
</organism>
<comment type="caution">
    <text evidence="2">The sequence shown here is derived from an EMBL/GenBank/DDBJ whole genome shotgun (WGS) entry which is preliminary data.</text>
</comment>
<protein>
    <recommendedName>
        <fullName evidence="1">Cupin type-2 domain-containing protein</fullName>
    </recommendedName>
</protein>
<gene>
    <name evidence="2" type="ORF">LCGC14_1361360</name>
</gene>
<evidence type="ECO:0000259" key="1">
    <source>
        <dbReference type="Pfam" id="PF07883"/>
    </source>
</evidence>
<evidence type="ECO:0000313" key="2">
    <source>
        <dbReference type="EMBL" id="KKM78299.1"/>
    </source>
</evidence>
<feature type="domain" description="Cupin type-2" evidence="1">
    <location>
        <begin position="57"/>
        <end position="108"/>
    </location>
</feature>
<dbReference type="InterPro" id="IPR014710">
    <property type="entry name" value="RmlC-like_jellyroll"/>
</dbReference>
<dbReference type="AlphaFoldDB" id="A0A0F9K843"/>
<dbReference type="SUPFAM" id="SSF51182">
    <property type="entry name" value="RmlC-like cupins"/>
    <property type="match status" value="1"/>
</dbReference>
<dbReference type="InterPro" id="IPR011051">
    <property type="entry name" value="RmlC_Cupin_sf"/>
</dbReference>
<reference evidence="2" key="1">
    <citation type="journal article" date="2015" name="Nature">
        <title>Complex archaea that bridge the gap between prokaryotes and eukaryotes.</title>
        <authorList>
            <person name="Spang A."/>
            <person name="Saw J.H."/>
            <person name="Jorgensen S.L."/>
            <person name="Zaremba-Niedzwiedzka K."/>
            <person name="Martijn J."/>
            <person name="Lind A.E."/>
            <person name="van Eijk R."/>
            <person name="Schleper C."/>
            <person name="Guy L."/>
            <person name="Ettema T.J."/>
        </authorList>
    </citation>
    <scope>NUCLEOTIDE SEQUENCE</scope>
</reference>
<name>A0A0F9K843_9ZZZZ</name>
<proteinExistence type="predicted"/>